<evidence type="ECO:0000313" key="12">
    <source>
        <dbReference type="EMBL" id="RZF60805.1"/>
    </source>
</evidence>
<dbReference type="InterPro" id="IPR020922">
    <property type="entry name" value="dITP/XTP_pyrophosphatase"/>
</dbReference>
<feature type="binding site" evidence="10">
    <location>
        <begin position="173"/>
        <end position="176"/>
    </location>
    <ligand>
        <name>substrate</name>
    </ligand>
</feature>
<dbReference type="InterPro" id="IPR029001">
    <property type="entry name" value="ITPase-like_fam"/>
</dbReference>
<keyword evidence="13" id="KW-1185">Reference proteome</keyword>
<evidence type="ECO:0000256" key="3">
    <source>
        <dbReference type="ARBA" id="ARBA00022723"/>
    </source>
</evidence>
<dbReference type="NCBIfam" id="TIGR00042">
    <property type="entry name" value="RdgB/HAM1 family non-canonical purine NTP pyrophosphatase"/>
    <property type="match status" value="1"/>
</dbReference>
<sequence>MSAPAEDGVVPQAIRKLTPGKLVIASHNEGKVREIRALLAPYGVEAISAKELDLPEPEETGTTFVANAELKALVAADLSGLPALADDSGLCVDALNGDPGVYTANWAETPTGRDWGLAMQKVEDALATKGPDASRDAHFVCTLALAWPDGHVQWFEGRAEGHLTWPPRGVAGFGYDPVFVPFGHEQTFAELPAEEKAAISHRTAAFKALVTAVF</sequence>
<proteinExistence type="inferred from homology"/>
<feature type="binding site" evidence="10">
    <location>
        <position position="196"/>
    </location>
    <ligand>
        <name>substrate</name>
    </ligand>
</feature>
<dbReference type="Proteomes" id="UP000292085">
    <property type="component" value="Unassembled WGS sequence"/>
</dbReference>
<evidence type="ECO:0000256" key="7">
    <source>
        <dbReference type="ARBA" id="ARBA00023080"/>
    </source>
</evidence>
<protein>
    <recommendedName>
        <fullName evidence="10">dITP/XTP pyrophosphatase</fullName>
        <ecNumber evidence="10">3.6.1.66</ecNumber>
    </recommendedName>
    <alternativeName>
        <fullName evidence="10">Non-canonical purine NTP pyrophosphatase</fullName>
    </alternativeName>
    <alternativeName>
        <fullName evidence="10">Non-standard purine NTP pyrophosphatase</fullName>
    </alternativeName>
    <alternativeName>
        <fullName evidence="10">Nucleoside-triphosphate diphosphatase</fullName>
    </alternativeName>
    <alternativeName>
        <fullName evidence="10">Nucleoside-triphosphate pyrophosphatase</fullName>
        <shortName evidence="10">NTPase</shortName>
    </alternativeName>
</protein>
<comment type="catalytic activity">
    <reaction evidence="10">
        <text>ITP + H2O = IMP + diphosphate + H(+)</text>
        <dbReference type="Rhea" id="RHEA:29399"/>
        <dbReference type="ChEBI" id="CHEBI:15377"/>
        <dbReference type="ChEBI" id="CHEBI:15378"/>
        <dbReference type="ChEBI" id="CHEBI:33019"/>
        <dbReference type="ChEBI" id="CHEBI:58053"/>
        <dbReference type="ChEBI" id="CHEBI:61402"/>
        <dbReference type="EC" id="3.6.1.66"/>
    </reaction>
</comment>
<name>A0A4Q6XMN6_9SPHN</name>
<dbReference type="GO" id="GO:0000166">
    <property type="term" value="F:nucleotide binding"/>
    <property type="evidence" value="ECO:0007669"/>
    <property type="project" value="UniProtKB-KW"/>
</dbReference>
<evidence type="ECO:0000256" key="5">
    <source>
        <dbReference type="ARBA" id="ARBA00022801"/>
    </source>
</evidence>
<dbReference type="FunFam" id="3.90.950.10:FF:000001">
    <property type="entry name" value="dITP/XTP pyrophosphatase"/>
    <property type="match status" value="1"/>
</dbReference>
<dbReference type="CDD" id="cd00515">
    <property type="entry name" value="HAM1"/>
    <property type="match status" value="1"/>
</dbReference>
<feature type="binding site" evidence="10">
    <location>
        <position position="88"/>
    </location>
    <ligand>
        <name>substrate</name>
    </ligand>
</feature>
<feature type="active site" description="Proton acceptor" evidence="10">
    <location>
        <position position="87"/>
    </location>
</feature>
<dbReference type="GO" id="GO:0005829">
    <property type="term" value="C:cytosol"/>
    <property type="evidence" value="ECO:0007669"/>
    <property type="project" value="TreeGrafter"/>
</dbReference>
<dbReference type="EMBL" id="SGIS01000049">
    <property type="protein sequence ID" value="RZF60805.1"/>
    <property type="molecule type" value="Genomic_DNA"/>
</dbReference>
<dbReference type="GO" id="GO:0009117">
    <property type="term" value="P:nucleotide metabolic process"/>
    <property type="evidence" value="ECO:0007669"/>
    <property type="project" value="UniProtKB-KW"/>
</dbReference>
<keyword evidence="5 10" id="KW-0378">Hydrolase</keyword>
<comment type="similarity">
    <text evidence="1 10 11">Belongs to the HAM1 NTPase family.</text>
</comment>
<dbReference type="EC" id="3.6.1.66" evidence="10"/>
<keyword evidence="6 10" id="KW-0460">Magnesium</keyword>
<reference evidence="12 13" key="1">
    <citation type="submission" date="2019-02" db="EMBL/GenBank/DDBJ databases">
        <authorList>
            <person name="Li Y."/>
        </authorList>
    </citation>
    <scope>NUCLEOTIDE SEQUENCE [LARGE SCALE GENOMIC DNA]</scope>
    <source>
        <strain evidence="12 13">3-7</strain>
    </source>
</reference>
<evidence type="ECO:0000256" key="11">
    <source>
        <dbReference type="RuleBase" id="RU003781"/>
    </source>
</evidence>
<dbReference type="AlphaFoldDB" id="A0A4Q6XMN6"/>
<comment type="cofactor">
    <cofactor evidence="10">
        <name>Mg(2+)</name>
        <dbReference type="ChEBI" id="CHEBI:18420"/>
    </cofactor>
    <text evidence="10">Binds 1 Mg(2+) ion per subunit.</text>
</comment>
<comment type="catalytic activity">
    <reaction evidence="8 10">
        <text>dITP + H2O = dIMP + diphosphate + H(+)</text>
        <dbReference type="Rhea" id="RHEA:28342"/>
        <dbReference type="ChEBI" id="CHEBI:15377"/>
        <dbReference type="ChEBI" id="CHEBI:15378"/>
        <dbReference type="ChEBI" id="CHEBI:33019"/>
        <dbReference type="ChEBI" id="CHEBI:61194"/>
        <dbReference type="ChEBI" id="CHEBI:61382"/>
        <dbReference type="EC" id="3.6.1.66"/>
    </reaction>
</comment>
<dbReference type="GO" id="GO:0036220">
    <property type="term" value="F:ITP diphosphatase activity"/>
    <property type="evidence" value="ECO:0007669"/>
    <property type="project" value="UniProtKB-UniRule"/>
</dbReference>
<dbReference type="PANTHER" id="PTHR11067:SF9">
    <property type="entry name" value="INOSINE TRIPHOSPHATE PYROPHOSPHATASE"/>
    <property type="match status" value="1"/>
</dbReference>
<dbReference type="HAMAP" id="MF_01405">
    <property type="entry name" value="Non_canon_purine_NTPase"/>
    <property type="match status" value="1"/>
</dbReference>
<feature type="binding site" evidence="10">
    <location>
        <position position="87"/>
    </location>
    <ligand>
        <name>Mg(2+)</name>
        <dbReference type="ChEBI" id="CHEBI:18420"/>
    </ligand>
</feature>
<comment type="catalytic activity">
    <reaction evidence="9 10">
        <text>XTP + H2O = XMP + diphosphate + H(+)</text>
        <dbReference type="Rhea" id="RHEA:28610"/>
        <dbReference type="ChEBI" id="CHEBI:15377"/>
        <dbReference type="ChEBI" id="CHEBI:15378"/>
        <dbReference type="ChEBI" id="CHEBI:33019"/>
        <dbReference type="ChEBI" id="CHEBI:57464"/>
        <dbReference type="ChEBI" id="CHEBI:61314"/>
        <dbReference type="EC" id="3.6.1.66"/>
    </reaction>
</comment>
<evidence type="ECO:0000256" key="10">
    <source>
        <dbReference type="HAMAP-Rule" id="MF_01405"/>
    </source>
</evidence>
<feature type="binding site" evidence="10">
    <location>
        <begin position="26"/>
        <end position="31"/>
    </location>
    <ligand>
        <name>substrate</name>
    </ligand>
</feature>
<dbReference type="GO" id="GO:0046872">
    <property type="term" value="F:metal ion binding"/>
    <property type="evidence" value="ECO:0007669"/>
    <property type="project" value="UniProtKB-KW"/>
</dbReference>
<evidence type="ECO:0000256" key="6">
    <source>
        <dbReference type="ARBA" id="ARBA00022842"/>
    </source>
</evidence>
<evidence type="ECO:0000313" key="13">
    <source>
        <dbReference type="Proteomes" id="UP000292085"/>
    </source>
</evidence>
<feature type="binding site" evidence="10">
    <location>
        <position position="58"/>
    </location>
    <ligand>
        <name>Mg(2+)</name>
        <dbReference type="ChEBI" id="CHEBI:18420"/>
    </ligand>
</feature>
<dbReference type="RefSeq" id="WP_130160068.1">
    <property type="nucleotide sequence ID" value="NZ_SGIS01000049.1"/>
</dbReference>
<dbReference type="InterPro" id="IPR002637">
    <property type="entry name" value="RdgB/HAM1"/>
</dbReference>
<evidence type="ECO:0000256" key="4">
    <source>
        <dbReference type="ARBA" id="ARBA00022741"/>
    </source>
</evidence>
<evidence type="ECO:0000256" key="9">
    <source>
        <dbReference type="ARBA" id="ARBA00052017"/>
    </source>
</evidence>
<keyword evidence="3 10" id="KW-0479">Metal-binding</keyword>
<dbReference type="OrthoDB" id="9807456at2"/>
<evidence type="ECO:0000256" key="2">
    <source>
        <dbReference type="ARBA" id="ARBA00011738"/>
    </source>
</evidence>
<organism evidence="12 13">
    <name type="scientific">Sphingomonas populi</name>
    <dbReference type="NCBI Taxonomy" id="2484750"/>
    <lineage>
        <taxon>Bacteria</taxon>
        <taxon>Pseudomonadati</taxon>
        <taxon>Pseudomonadota</taxon>
        <taxon>Alphaproteobacteria</taxon>
        <taxon>Sphingomonadales</taxon>
        <taxon>Sphingomonadaceae</taxon>
        <taxon>Sphingomonas</taxon>
    </lineage>
</organism>
<feature type="binding site" evidence="10">
    <location>
        <begin position="201"/>
        <end position="202"/>
    </location>
    <ligand>
        <name>substrate</name>
    </ligand>
</feature>
<dbReference type="Gene3D" id="3.90.950.10">
    <property type="match status" value="1"/>
</dbReference>
<keyword evidence="7 10" id="KW-0546">Nucleotide metabolism</keyword>
<dbReference type="Pfam" id="PF01725">
    <property type="entry name" value="Ham1p_like"/>
    <property type="match status" value="1"/>
</dbReference>
<gene>
    <name evidence="12" type="primary">rdgB</name>
    <name evidence="12" type="ORF">EWE75_21080</name>
</gene>
<dbReference type="GO" id="GO:0009146">
    <property type="term" value="P:purine nucleoside triphosphate catabolic process"/>
    <property type="evidence" value="ECO:0007669"/>
    <property type="project" value="UniProtKB-UniRule"/>
</dbReference>
<dbReference type="GO" id="GO:0035870">
    <property type="term" value="F:dITP diphosphatase activity"/>
    <property type="evidence" value="ECO:0007669"/>
    <property type="project" value="UniProtKB-UniRule"/>
</dbReference>
<comment type="function">
    <text evidence="10">Pyrophosphatase that catalyzes the hydrolysis of nucleoside triphosphates to their monophosphate derivatives, with a high preference for the non-canonical purine nucleotides XTP (xanthosine triphosphate), dITP (deoxyinosine triphosphate) and ITP. Seems to function as a house-cleaning enzyme that removes non-canonical purine nucleotides from the nucleotide pool, thus preventing their incorporation into DNA/RNA and avoiding chromosomal lesions.</text>
</comment>
<evidence type="ECO:0000256" key="1">
    <source>
        <dbReference type="ARBA" id="ARBA00008023"/>
    </source>
</evidence>
<keyword evidence="4 10" id="KW-0547">Nucleotide-binding</keyword>
<dbReference type="SUPFAM" id="SSF52972">
    <property type="entry name" value="ITPase-like"/>
    <property type="match status" value="1"/>
</dbReference>
<comment type="subunit">
    <text evidence="2 10">Homodimer.</text>
</comment>
<dbReference type="GO" id="GO:0036222">
    <property type="term" value="F:XTP diphosphatase activity"/>
    <property type="evidence" value="ECO:0007669"/>
    <property type="project" value="UniProtKB-UniRule"/>
</dbReference>
<comment type="caution">
    <text evidence="12">The sequence shown here is derived from an EMBL/GenBank/DDBJ whole genome shotgun (WGS) entry which is preliminary data.</text>
</comment>
<dbReference type="PANTHER" id="PTHR11067">
    <property type="entry name" value="INOSINE TRIPHOSPHATE PYROPHOSPHATASE/HAM1 PROTEIN"/>
    <property type="match status" value="1"/>
</dbReference>
<accession>A0A4Q6XMN6</accession>
<evidence type="ECO:0000256" key="8">
    <source>
        <dbReference type="ARBA" id="ARBA00051875"/>
    </source>
</evidence>
<dbReference type="GO" id="GO:0017111">
    <property type="term" value="F:ribonucleoside triphosphate phosphatase activity"/>
    <property type="evidence" value="ECO:0007669"/>
    <property type="project" value="InterPro"/>
</dbReference>